<gene>
    <name evidence="1" type="ORF">MCOR_58169</name>
</gene>
<dbReference type="InterPro" id="IPR047153">
    <property type="entry name" value="TRIM45/56/19-like"/>
</dbReference>
<name>A0A6J8F188_MYTCO</name>
<accession>A0A6J8F188</accession>
<organism evidence="1 2">
    <name type="scientific">Mytilus coruscus</name>
    <name type="common">Sea mussel</name>
    <dbReference type="NCBI Taxonomy" id="42192"/>
    <lineage>
        <taxon>Eukaryota</taxon>
        <taxon>Metazoa</taxon>
        <taxon>Spiralia</taxon>
        <taxon>Lophotrochozoa</taxon>
        <taxon>Mollusca</taxon>
        <taxon>Bivalvia</taxon>
        <taxon>Autobranchia</taxon>
        <taxon>Pteriomorphia</taxon>
        <taxon>Mytilida</taxon>
        <taxon>Mytiloidea</taxon>
        <taxon>Mytilidae</taxon>
        <taxon>Mytilinae</taxon>
        <taxon>Mytilus</taxon>
    </lineage>
</organism>
<evidence type="ECO:0000313" key="2">
    <source>
        <dbReference type="Proteomes" id="UP000507470"/>
    </source>
</evidence>
<dbReference type="Proteomes" id="UP000507470">
    <property type="component" value="Unassembled WGS sequence"/>
</dbReference>
<dbReference type="AlphaFoldDB" id="A0A6J8F188"/>
<dbReference type="Gene3D" id="2.120.10.30">
    <property type="entry name" value="TolB, C-terminal domain"/>
    <property type="match status" value="1"/>
</dbReference>
<sequence>MRINANEIRLITNETNIHQRPKDNLCIQLQTVQSVFNECSSKPDKCPPKDKDVNKYRWFSLFRAFCVLCNKMTDTTVCAGCQRDGENTRAGSWCSDCGELVCNPCAKFHKKLFLLTRLYQSNGQHDCVLCDSCMSESHESCKPIVSIEKAAKGVKNGAAVFDLESRMENLCQVVKKTLRNQKRYKKQFHQSRNEIRTQISEIKTRVIEQINKIEEALIKDLDKQYTEHEDTFIDRESNLQSMLELVSSCLADFKSLKPHATEIHLFQAVKYLDAKTCKQEVEARKIHTTFLKLEFQPEIGFTNLMKSFPSFGTVNVTEEPMKLSAELDIDQQGQALVRPIRSQRKLSLFTSFKTTKLGKDVYIRSGCFIPSNRLLLPNYNDDKIHICQLDGSNSSSIKLRYNPYAVSLYDYFQAIVTSNHREFIEIIDIENLKAGKNIQVGLECKGITSVGGNICVRDSFSSLSMIDIDGIELRKTSTTSDPLCLSLNKANEIYYTAVSDDNVYVIKSDGKERVFYKNPGLKDPYGIAVDDNNDVYVAGRKSNAIYRISEDGQKQDIVLNEKDARSHDEHDQFIRDFKPDDSGMNGNDSEISHSTNKSMVYNIDMVVHKSPANDLSNDFKTTGQIKSNTETVPTLQSSITCDLKQFKGDQNIKTEGLCKYRIHNALVDTYRDQQYEITVLNDLIKGK</sequence>
<keyword evidence="2" id="KW-1185">Reference proteome</keyword>
<dbReference type="SUPFAM" id="SSF63825">
    <property type="entry name" value="YWTD domain"/>
    <property type="match status" value="1"/>
</dbReference>
<proteinExistence type="predicted"/>
<dbReference type="InterPro" id="IPR011042">
    <property type="entry name" value="6-blade_b-propeller_TolB-like"/>
</dbReference>
<dbReference type="EMBL" id="CACVKT020010430">
    <property type="protein sequence ID" value="CAC5426470.1"/>
    <property type="molecule type" value="Genomic_DNA"/>
</dbReference>
<dbReference type="PANTHER" id="PTHR25462:SF296">
    <property type="entry name" value="MEIOTIC P26, ISOFORM F"/>
    <property type="match status" value="1"/>
</dbReference>
<evidence type="ECO:0008006" key="3">
    <source>
        <dbReference type="Google" id="ProtNLM"/>
    </source>
</evidence>
<dbReference type="OrthoDB" id="10040278at2759"/>
<evidence type="ECO:0000313" key="1">
    <source>
        <dbReference type="EMBL" id="CAC5426470.1"/>
    </source>
</evidence>
<reference evidence="1 2" key="1">
    <citation type="submission" date="2020-06" db="EMBL/GenBank/DDBJ databases">
        <authorList>
            <person name="Li R."/>
            <person name="Bekaert M."/>
        </authorList>
    </citation>
    <scope>NUCLEOTIDE SEQUENCE [LARGE SCALE GENOMIC DNA]</scope>
    <source>
        <strain evidence="2">wild</strain>
    </source>
</reference>
<dbReference type="PANTHER" id="PTHR25462">
    <property type="entry name" value="BONUS, ISOFORM C-RELATED"/>
    <property type="match status" value="1"/>
</dbReference>
<protein>
    <recommendedName>
        <fullName evidence="3">B box-type domain-containing protein</fullName>
    </recommendedName>
</protein>